<sequence>MVSQAAAAERGFDCCRCRCRRREPHLCDSDCRGWSCDFRDHRRSSGLSFSYLRPCCRHWKSYLPELLAAARAVAGPVRNHSCFVLLVHVVVMSELSELRSRKRCYKFPRGEEEEFLDNDSELDEDRHQDKRIVNLSREDIMQLEFIDEDVVYQFYKTYALIHDFDGHQEENLKTLTWGDRQVHLKEEVEKDEKIRGHQPLTRSRCPARIRARLGRKKILNERNACKKVKNNGFLNDFKKFIYANVSVEEFEVKGENMVEKYNLSSNSWADQTYE</sequence>
<reference evidence="1 2" key="1">
    <citation type="submission" date="2019-01" db="EMBL/GenBank/DDBJ databases">
        <title>Sequencing of cultivated peanut Arachis hypogaea provides insights into genome evolution and oil improvement.</title>
        <authorList>
            <person name="Chen X."/>
        </authorList>
    </citation>
    <scope>NUCLEOTIDE SEQUENCE [LARGE SCALE GENOMIC DNA]</scope>
    <source>
        <strain evidence="2">cv. Fuhuasheng</strain>
        <tissue evidence="1">Leaves</tissue>
    </source>
</reference>
<proteinExistence type="predicted"/>
<protein>
    <recommendedName>
        <fullName evidence="3">Protein FAR1-RELATED SEQUENCE</fullName>
    </recommendedName>
</protein>
<evidence type="ECO:0000313" key="1">
    <source>
        <dbReference type="EMBL" id="RYR03177.1"/>
    </source>
</evidence>
<comment type="caution">
    <text evidence="1">The sequence shown here is derived from an EMBL/GenBank/DDBJ whole genome shotgun (WGS) entry which is preliminary data.</text>
</comment>
<gene>
    <name evidence="1" type="ORF">Ahy_B06g082017</name>
</gene>
<dbReference type="EMBL" id="SDMP01000016">
    <property type="protein sequence ID" value="RYR03177.1"/>
    <property type="molecule type" value="Genomic_DNA"/>
</dbReference>
<accession>A0A444YMP8</accession>
<organism evidence="1 2">
    <name type="scientific">Arachis hypogaea</name>
    <name type="common">Peanut</name>
    <dbReference type="NCBI Taxonomy" id="3818"/>
    <lineage>
        <taxon>Eukaryota</taxon>
        <taxon>Viridiplantae</taxon>
        <taxon>Streptophyta</taxon>
        <taxon>Embryophyta</taxon>
        <taxon>Tracheophyta</taxon>
        <taxon>Spermatophyta</taxon>
        <taxon>Magnoliopsida</taxon>
        <taxon>eudicotyledons</taxon>
        <taxon>Gunneridae</taxon>
        <taxon>Pentapetalae</taxon>
        <taxon>rosids</taxon>
        <taxon>fabids</taxon>
        <taxon>Fabales</taxon>
        <taxon>Fabaceae</taxon>
        <taxon>Papilionoideae</taxon>
        <taxon>50 kb inversion clade</taxon>
        <taxon>dalbergioids sensu lato</taxon>
        <taxon>Dalbergieae</taxon>
        <taxon>Pterocarpus clade</taxon>
        <taxon>Arachis</taxon>
    </lineage>
</organism>
<name>A0A444YMP8_ARAHY</name>
<evidence type="ECO:0008006" key="3">
    <source>
        <dbReference type="Google" id="ProtNLM"/>
    </source>
</evidence>
<dbReference type="Proteomes" id="UP000289738">
    <property type="component" value="Chromosome B06"/>
</dbReference>
<evidence type="ECO:0000313" key="2">
    <source>
        <dbReference type="Proteomes" id="UP000289738"/>
    </source>
</evidence>
<keyword evidence="2" id="KW-1185">Reference proteome</keyword>
<dbReference type="AlphaFoldDB" id="A0A444YMP8"/>